<name>A0AC60Q517_IXOPE</name>
<organism evidence="1 2">
    <name type="scientific">Ixodes persulcatus</name>
    <name type="common">Taiga tick</name>
    <dbReference type="NCBI Taxonomy" id="34615"/>
    <lineage>
        <taxon>Eukaryota</taxon>
        <taxon>Metazoa</taxon>
        <taxon>Ecdysozoa</taxon>
        <taxon>Arthropoda</taxon>
        <taxon>Chelicerata</taxon>
        <taxon>Arachnida</taxon>
        <taxon>Acari</taxon>
        <taxon>Parasitiformes</taxon>
        <taxon>Ixodida</taxon>
        <taxon>Ixodoidea</taxon>
        <taxon>Ixodidae</taxon>
        <taxon>Ixodinae</taxon>
        <taxon>Ixodes</taxon>
    </lineage>
</organism>
<evidence type="ECO:0000313" key="1">
    <source>
        <dbReference type="EMBL" id="KAG0427991.1"/>
    </source>
</evidence>
<protein>
    <submittedName>
        <fullName evidence="1">Uncharacterized protein</fullName>
    </submittedName>
</protein>
<evidence type="ECO:0000313" key="2">
    <source>
        <dbReference type="Proteomes" id="UP000805193"/>
    </source>
</evidence>
<reference evidence="1 2" key="1">
    <citation type="journal article" date="2020" name="Cell">
        <title>Large-Scale Comparative Analyses of Tick Genomes Elucidate Their Genetic Diversity and Vector Capacities.</title>
        <authorList>
            <consortium name="Tick Genome and Microbiome Consortium (TIGMIC)"/>
            <person name="Jia N."/>
            <person name="Wang J."/>
            <person name="Shi W."/>
            <person name="Du L."/>
            <person name="Sun Y."/>
            <person name="Zhan W."/>
            <person name="Jiang J.F."/>
            <person name="Wang Q."/>
            <person name="Zhang B."/>
            <person name="Ji P."/>
            <person name="Bell-Sakyi L."/>
            <person name="Cui X.M."/>
            <person name="Yuan T.T."/>
            <person name="Jiang B.G."/>
            <person name="Yang W.F."/>
            <person name="Lam T.T."/>
            <person name="Chang Q.C."/>
            <person name="Ding S.J."/>
            <person name="Wang X.J."/>
            <person name="Zhu J.G."/>
            <person name="Ruan X.D."/>
            <person name="Zhao L."/>
            <person name="Wei J.T."/>
            <person name="Ye R.Z."/>
            <person name="Que T.C."/>
            <person name="Du C.H."/>
            <person name="Zhou Y.H."/>
            <person name="Cheng J.X."/>
            <person name="Dai P.F."/>
            <person name="Guo W.B."/>
            <person name="Han X.H."/>
            <person name="Huang E.J."/>
            <person name="Li L.F."/>
            <person name="Wei W."/>
            <person name="Gao Y.C."/>
            <person name="Liu J.Z."/>
            <person name="Shao H.Z."/>
            <person name="Wang X."/>
            <person name="Wang C.C."/>
            <person name="Yang T.C."/>
            <person name="Huo Q.B."/>
            <person name="Li W."/>
            <person name="Chen H.Y."/>
            <person name="Chen S.E."/>
            <person name="Zhou L.G."/>
            <person name="Ni X.B."/>
            <person name="Tian J.H."/>
            <person name="Sheng Y."/>
            <person name="Liu T."/>
            <person name="Pan Y.S."/>
            <person name="Xia L.Y."/>
            <person name="Li J."/>
            <person name="Zhao F."/>
            <person name="Cao W.C."/>
        </authorList>
    </citation>
    <scope>NUCLEOTIDE SEQUENCE [LARGE SCALE GENOMIC DNA]</scope>
    <source>
        <strain evidence="1">Iper-2018</strain>
    </source>
</reference>
<comment type="caution">
    <text evidence="1">The sequence shown here is derived from an EMBL/GenBank/DDBJ whole genome shotgun (WGS) entry which is preliminary data.</text>
</comment>
<gene>
    <name evidence="1" type="ORF">HPB47_025011</name>
</gene>
<dbReference type="Proteomes" id="UP000805193">
    <property type="component" value="Unassembled WGS sequence"/>
</dbReference>
<keyword evidence="2" id="KW-1185">Reference proteome</keyword>
<proteinExistence type="predicted"/>
<sequence length="817" mass="91279">MLCKELRDERNIKTQTSWAPDRAAGPLWIRGYVRAHGLASEIVVNRSEDATALRLAIPCQPGPDPEAERLRRSQGRHRALGRKSWRSTEDISKLKSLSPPLTKSMTERELMSNPMFLVCSVLCVSASIIVIIVIIGALRGHRRRTEYCETEDCRTHAIILKKAMDPAVNPCDNFYKFVCGSWNGTKAIVTTSTADDVTLTVYESVIQTLLREDPQPNVPKKLFRTCNTPTSSDRKDVASFKEIKEDIGILWPEKRQTFVHPLDLLLKLSIRWNFNFLLNVRVIPASRRRNRTLLFSEGTIAASFQKPLVNTFSIKAFQGYVQEHYRILGASPDTNLRDLMAAERVILAAALHVRQGVPEQLAVPLQSMQNFTPTVEPEQWLQFLNNYSEPDPPFTLEQIVILEDARLLRKIGELLKKHPAEQLVIGIAWIFIQSYLWAVSSSPTIRFGKADAVNRYKPIVCLEYMNAALGLLGATDYLQAKFSRTAQLFVHDMVRNLTKSAKSKIHSSPWINNKIKILAQDKLEDMYLDVWPIDDDFGGETSSLLYSRLGNMTDSFTENLVTVTENMRALIKRDPIKVIHSKQIAPPSGFLSYLYYLNQISVAPGGVHAPRFYENGTLAMTYGGIGISLARQVVKAFDPLGITIDDRSNAVKWVDSATLSAYAARANCNKTGESAFPTVVALEVSFSALKQAIEDQDVPFADFRLRDLKEYTEDQVLFITHCNGLCSLSREDSENECNLPLKQFPPFAETFKCAMGTPMNPLRNWRAGAAAALGNVALGYAATARASPVFAFQRSDVIAAADALAPPRAQLYGSVAE</sequence>
<accession>A0AC60Q517</accession>
<dbReference type="EMBL" id="JABSTQ010009573">
    <property type="protein sequence ID" value="KAG0427991.1"/>
    <property type="molecule type" value="Genomic_DNA"/>
</dbReference>